<name>A0A1J1H2Q3_PLARL</name>
<dbReference type="GO" id="GO:0000956">
    <property type="term" value="P:nuclear-transcribed mRNA catabolic process"/>
    <property type="evidence" value="ECO:0007669"/>
    <property type="project" value="TreeGrafter"/>
</dbReference>
<evidence type="ECO:0000256" key="1">
    <source>
        <dbReference type="ARBA" id="ARBA00038299"/>
    </source>
</evidence>
<reference evidence="5 6" key="1">
    <citation type="submission" date="2015-04" db="EMBL/GenBank/DDBJ databases">
        <authorList>
            <consortium name="Pathogen Informatics"/>
        </authorList>
    </citation>
    <scope>NUCLEOTIDE SEQUENCE [LARGE SCALE GENOMIC DNA]</scope>
    <source>
        <strain evidence="5 6">SGS1</strain>
    </source>
</reference>
<dbReference type="InterPro" id="IPR027073">
    <property type="entry name" value="5_3_exoribonuclease"/>
</dbReference>
<dbReference type="KEGG" id="prel:PRELSG_0417300"/>
<keyword evidence="6" id="KW-1185">Reference proteome</keyword>
<accession>A0A1J1H2Q3</accession>
<dbReference type="PANTHER" id="PTHR12341">
    <property type="entry name" value="5'-&gt;3' EXORIBONUCLEASE"/>
    <property type="match status" value="1"/>
</dbReference>
<dbReference type="InterPro" id="IPR004859">
    <property type="entry name" value="Xrn1_N"/>
</dbReference>
<dbReference type="GO" id="GO:0003723">
    <property type="term" value="F:RNA binding"/>
    <property type="evidence" value="ECO:0007669"/>
    <property type="project" value="TreeGrafter"/>
</dbReference>
<organism evidence="5 6">
    <name type="scientific">Plasmodium relictum</name>
    <dbReference type="NCBI Taxonomy" id="85471"/>
    <lineage>
        <taxon>Eukaryota</taxon>
        <taxon>Sar</taxon>
        <taxon>Alveolata</taxon>
        <taxon>Apicomplexa</taxon>
        <taxon>Aconoidasida</taxon>
        <taxon>Haemosporida</taxon>
        <taxon>Plasmodiidae</taxon>
        <taxon>Plasmodium</taxon>
        <taxon>Plasmodium (Haemamoeba)</taxon>
    </lineage>
</organism>
<evidence type="ECO:0000256" key="2">
    <source>
        <dbReference type="SAM" id="Coils"/>
    </source>
</evidence>
<dbReference type="OMA" id="GLHKWVI"/>
<comment type="similarity">
    <text evidence="1">Belongs to the 5'-3' exonuclease family.</text>
</comment>
<dbReference type="PANTHER" id="PTHR12341:SF7">
    <property type="entry name" value="5'-3' EXORIBONUCLEASE 1"/>
    <property type="match status" value="1"/>
</dbReference>
<dbReference type="VEuPathDB" id="PlasmoDB:PRELSG_0417300"/>
<dbReference type="RefSeq" id="XP_028531832.1">
    <property type="nucleotide sequence ID" value="XM_028680323.1"/>
</dbReference>
<evidence type="ECO:0000313" key="6">
    <source>
        <dbReference type="Proteomes" id="UP000220158"/>
    </source>
</evidence>
<dbReference type="Proteomes" id="UP000220158">
    <property type="component" value="Chromosome 4"/>
</dbReference>
<dbReference type="EMBL" id="LN835299">
    <property type="protein sequence ID" value="CRG98823.1"/>
    <property type="molecule type" value="Genomic_DNA"/>
</dbReference>
<dbReference type="Pfam" id="PF03159">
    <property type="entry name" value="XRN_N"/>
    <property type="match status" value="1"/>
</dbReference>
<dbReference type="GeneID" id="39734923"/>
<feature type="chain" id="PRO_5012927148" description="Xrn1 N-terminal domain-containing protein" evidence="3">
    <location>
        <begin position="23"/>
        <end position="927"/>
    </location>
</feature>
<evidence type="ECO:0000313" key="5">
    <source>
        <dbReference type="EMBL" id="CRG98823.1"/>
    </source>
</evidence>
<gene>
    <name evidence="5" type="ORF">PRELSG_0417300</name>
</gene>
<dbReference type="GO" id="GO:0004534">
    <property type="term" value="F:5'-3' RNA exonuclease activity"/>
    <property type="evidence" value="ECO:0007669"/>
    <property type="project" value="TreeGrafter"/>
</dbReference>
<keyword evidence="2" id="KW-0175">Coiled coil</keyword>
<dbReference type="GO" id="GO:0005634">
    <property type="term" value="C:nucleus"/>
    <property type="evidence" value="ECO:0007669"/>
    <property type="project" value="TreeGrafter"/>
</dbReference>
<dbReference type="Gene3D" id="3.40.50.12390">
    <property type="match status" value="1"/>
</dbReference>
<proteinExistence type="inferred from homology"/>
<dbReference type="OrthoDB" id="372487at2759"/>
<keyword evidence="3" id="KW-0732">Signal</keyword>
<feature type="signal peptide" evidence="3">
    <location>
        <begin position="1"/>
        <end position="22"/>
    </location>
</feature>
<evidence type="ECO:0000259" key="4">
    <source>
        <dbReference type="Pfam" id="PF03159"/>
    </source>
</evidence>
<protein>
    <recommendedName>
        <fullName evidence="4">Xrn1 N-terminal domain-containing protein</fullName>
    </recommendedName>
</protein>
<feature type="coiled-coil region" evidence="2">
    <location>
        <begin position="735"/>
        <end position="762"/>
    </location>
</feature>
<evidence type="ECO:0000256" key="3">
    <source>
        <dbReference type="SAM" id="SignalP"/>
    </source>
</evidence>
<dbReference type="AlphaFoldDB" id="A0A1J1H2Q3"/>
<feature type="domain" description="Xrn1 N-terminal" evidence="4">
    <location>
        <begin position="23"/>
        <end position="221"/>
    </location>
</feature>
<sequence length="927" mass="111023">MLQYINLKSLFFLFIFSLLAKCGIPGLHKWLINNFPSCVKVVHKNNLLDIKNFKRNIKINTTKKKENIFEVDNLLFDLNQLLHKANVKFISYDNYFFKLSILIKNVLKKFHPSKNVIFAIDGICPFSKLKLQIKRRAKVKSQENENLHISENDKYINDITCGSIFINKISYFLVNFVKYLSSLQKYENVKFFVSTDKEIGEGELKLMNWINNYVYIEKNKKKTNNKNNDNSNKPQRDINIFAGDNKKYYKNVEEESFVIVGADADLLLQCLALDNIHNIFIYTYQTFNMNICDNKNKKENHLMGYEKSNFTKNNKDELIGNLKKNKKKIKVLYNLSTFINLFLNKYPQSFEFIKRDLLILFILKGNDYLPKIKEGNFCIFFEAYFKMLEKIKKIKNEEIYCGFLNKNYVLNKKNFLTFLNEVQKIISFSNNFLNYNSQDASNNSTNTNENIFKENYSCLPLSFLNELISKRIIEKDDILIEIIKENDLYKCTLTYFKNNEKYYYSAASKKKKISMHIAAYSLLKNNFSSYIKYIDSKILDSNKKETNGIKEMNCDDSLKNKSSYLEKEKKKFSIREKEPKINDESKSNIINNEIKSREVNNRNSNKMDKTKIINSNEKCNYVFNGNHENEDMKMEIYLTKVYQEKYKNKMNYEEEKKIVENYIQGIHWVIEMYTKTYCKNFNFFYKYLSSPSLLSLYYHLSKSDELTNYNSGYENIMKNINLNIFKNNYEYYNFINFCINKYNNLKFKLNSLKNEQHDEEKEEIKKSSFIIMNKKKNNFFENIYDILFSKNINIVKDNIKKLNKILRTTVYNKRIINYYWNIYAQKLKKFYKIIFYKGKKIYISKFSLFEVRLDTNKANNSTYEQKLTKNKIYNNEEKLDIEFDNFNDRLNNLKKNRIFCKNSLNYSNKKKIIKKITQKKYIKVVYR</sequence>